<comment type="caution">
    <text evidence="2">The sequence shown here is derived from an EMBL/GenBank/DDBJ whole genome shotgun (WGS) entry which is preliminary data.</text>
</comment>
<dbReference type="Proteomes" id="UP000241769">
    <property type="component" value="Unassembled WGS sequence"/>
</dbReference>
<gene>
    <name evidence="2" type="ORF">PROFUN_00577</name>
</gene>
<dbReference type="InParanoid" id="A0A2P6N170"/>
<proteinExistence type="predicted"/>
<feature type="region of interest" description="Disordered" evidence="1">
    <location>
        <begin position="109"/>
        <end position="184"/>
    </location>
</feature>
<protein>
    <submittedName>
        <fullName evidence="2">Uncharacterized protein</fullName>
    </submittedName>
</protein>
<name>A0A2P6N170_9EUKA</name>
<feature type="compositionally biased region" description="Acidic residues" evidence="1">
    <location>
        <begin position="158"/>
        <end position="177"/>
    </location>
</feature>
<accession>A0A2P6N170</accession>
<organism evidence="2 3">
    <name type="scientific">Planoprotostelium fungivorum</name>
    <dbReference type="NCBI Taxonomy" id="1890364"/>
    <lineage>
        <taxon>Eukaryota</taxon>
        <taxon>Amoebozoa</taxon>
        <taxon>Evosea</taxon>
        <taxon>Variosea</taxon>
        <taxon>Cavosteliida</taxon>
        <taxon>Cavosteliaceae</taxon>
        <taxon>Planoprotostelium</taxon>
    </lineage>
</organism>
<evidence type="ECO:0000313" key="3">
    <source>
        <dbReference type="Proteomes" id="UP000241769"/>
    </source>
</evidence>
<reference evidence="2 3" key="1">
    <citation type="journal article" date="2018" name="Genome Biol. Evol.">
        <title>Multiple Roots of Fruiting Body Formation in Amoebozoa.</title>
        <authorList>
            <person name="Hillmann F."/>
            <person name="Forbes G."/>
            <person name="Novohradska S."/>
            <person name="Ferling I."/>
            <person name="Riege K."/>
            <person name="Groth M."/>
            <person name="Westermann M."/>
            <person name="Marz M."/>
            <person name="Spaller T."/>
            <person name="Winckler T."/>
            <person name="Schaap P."/>
            <person name="Glockner G."/>
        </authorList>
    </citation>
    <scope>NUCLEOTIDE SEQUENCE [LARGE SCALE GENOMIC DNA]</scope>
    <source>
        <strain evidence="2 3">Jena</strain>
    </source>
</reference>
<keyword evidence="3" id="KW-1185">Reference proteome</keyword>
<evidence type="ECO:0000256" key="1">
    <source>
        <dbReference type="SAM" id="MobiDB-lite"/>
    </source>
</evidence>
<sequence>MTATTVRKLVRLVPTPKKGSRSYLFLIGTAEEGVKQTDATLGSVSQLQRMDKCIPSNCNNSAVTDLKNGQRGPTKVHITLDPTSDLIEKMNEESAASILKNHFQFPVPAQEKKTESNSIFEDEDTSYHLPRKPQIPAISSTGNLTRDEEKKDDRFDRDDDEVEDEEMQESYSDEDDVVTPPLSPEIMVEKRRSRPYREWIPPDIHPISHTQRLRETNKRRRPPSEIVVVLDWLVVTRGDLERKKGAKEVTEGQRRSLEEKPETINRLISTLKELDQRSIYLSSPSQIQFVTEEQVQQLLEEFKGARVQFETLAKEITNLMLSLSSGKNARSLLRIAFSIERAIGIYTSKLTI</sequence>
<evidence type="ECO:0000313" key="2">
    <source>
        <dbReference type="EMBL" id="PRP77716.1"/>
    </source>
</evidence>
<dbReference type="AlphaFoldDB" id="A0A2P6N170"/>
<dbReference type="EMBL" id="MDYQ01000257">
    <property type="protein sequence ID" value="PRP77716.1"/>
    <property type="molecule type" value="Genomic_DNA"/>
</dbReference>
<feature type="compositionally biased region" description="Basic and acidic residues" evidence="1">
    <location>
        <begin position="145"/>
        <end position="157"/>
    </location>
</feature>